<accession>A0A6N3B0J3</accession>
<gene>
    <name evidence="1" type="ORF">SSLFYP27_01119</name>
</gene>
<reference evidence="1" key="1">
    <citation type="submission" date="2019-11" db="EMBL/GenBank/DDBJ databases">
        <authorList>
            <person name="Feng L."/>
        </authorList>
    </citation>
    <scope>NUCLEOTIDE SEQUENCE</scope>
    <source>
        <strain evidence="1">SsimulansLFYP27</strain>
    </source>
</reference>
<organism evidence="1">
    <name type="scientific">Staphylococcus simulans</name>
    <dbReference type="NCBI Taxonomy" id="1286"/>
    <lineage>
        <taxon>Bacteria</taxon>
        <taxon>Bacillati</taxon>
        <taxon>Bacillota</taxon>
        <taxon>Bacilli</taxon>
        <taxon>Bacillales</taxon>
        <taxon>Staphylococcaceae</taxon>
        <taxon>Staphylococcus</taxon>
    </lineage>
</organism>
<dbReference type="RefSeq" id="WP_156666656.1">
    <property type="nucleotide sequence ID" value="NZ_CACRUO010000027.1"/>
</dbReference>
<protein>
    <recommendedName>
        <fullName evidence="2">NERD domain-containing protein</fullName>
    </recommendedName>
</protein>
<evidence type="ECO:0000313" key="1">
    <source>
        <dbReference type="EMBL" id="VYT98234.1"/>
    </source>
</evidence>
<dbReference type="EMBL" id="CACRUO010000027">
    <property type="protein sequence ID" value="VYT98234.1"/>
    <property type="molecule type" value="Genomic_DNA"/>
</dbReference>
<proteinExistence type="predicted"/>
<name>A0A6N3B0J3_STASI</name>
<sequence>MYLILLLVAVIVILAIALVVSRSLMQHRLDTEIYSKNQLVSKVNTLRTEVASLKNQIINDGTQQHHYGVRKAKQSIEKVMQSLKENGEVKFYHIVSTGNVAVKHPLFDFLRTFDYVVITDKGLLNIDVKNWKEKTFYHFSAEPEKPIDTNVEDIDQIIGHYIADQYQSQFQSTREDIYTFTEKVKSNSVTFDFYDYDPYLTASVNSKELKDAYEKNFNQKISSVGLVYFSDGSVNIIDGPTERQKYVETATSKHDLKDAIRNIFMQSKYEITEQDCEKILGYINQP</sequence>
<evidence type="ECO:0008006" key="2">
    <source>
        <dbReference type="Google" id="ProtNLM"/>
    </source>
</evidence>
<dbReference type="AlphaFoldDB" id="A0A6N3B0J3"/>